<dbReference type="HAMAP" id="MF_00795">
    <property type="entry name" value="CutC"/>
    <property type="match status" value="1"/>
</dbReference>
<dbReference type="GO" id="GO:0005737">
    <property type="term" value="C:cytoplasm"/>
    <property type="evidence" value="ECO:0007669"/>
    <property type="project" value="UniProtKB-SubCell"/>
</dbReference>
<dbReference type="Pfam" id="PF03932">
    <property type="entry name" value="CutC"/>
    <property type="match status" value="1"/>
</dbReference>
<dbReference type="PANTHER" id="PTHR12598">
    <property type="entry name" value="COPPER HOMEOSTASIS PROTEIN CUTC"/>
    <property type="match status" value="1"/>
</dbReference>
<dbReference type="AlphaFoldDB" id="A0A4P7VQA4"/>
<evidence type="ECO:0000313" key="3">
    <source>
        <dbReference type="EMBL" id="QCD36454.1"/>
    </source>
</evidence>
<dbReference type="SUPFAM" id="SSF110395">
    <property type="entry name" value="CutC-like"/>
    <property type="match status" value="1"/>
</dbReference>
<comment type="caution">
    <text evidence="2">Once thought to be involved in copper homeostasis, experiments in E.coli have shown this is not the case.</text>
</comment>
<sequence>MLEVCVTTPEGACAAAEGGAGRVELCSALGEGGVTPSWGLMRQVRQVPGLRMHVLIRPRGGDFVYNRAEVECMIDDIKAAAECGADGVVTGALLPTGGIDMDVCRRLVEAATGMSVTFHRAFDLCRDPFKALDDIMALGCDRLLTSGCASSALAGSGLIADLRIRAAGRLSLLPGGGVNLGNAAEIMRLTGCRELHASARSSLASVMTYRRDGVAMGTPGSDEYCRLETSAEVVRGIVKAMNDNVV</sequence>
<accession>A0A4P7VQA4</accession>
<dbReference type="GO" id="GO:0005507">
    <property type="term" value="F:copper ion binding"/>
    <property type="evidence" value="ECO:0007669"/>
    <property type="project" value="TreeGrafter"/>
</dbReference>
<dbReference type="EMBL" id="CP039393">
    <property type="protein sequence ID" value="QCD36454.1"/>
    <property type="molecule type" value="Genomic_DNA"/>
</dbReference>
<dbReference type="Proteomes" id="UP000297031">
    <property type="component" value="Chromosome"/>
</dbReference>
<proteinExistence type="inferred from homology"/>
<name>A0A4P7VQA4_9BACT</name>
<dbReference type="Gene3D" id="3.20.20.380">
    <property type="entry name" value="Copper homeostasis (CutC) domain"/>
    <property type="match status" value="1"/>
</dbReference>
<dbReference type="RefSeq" id="WP_136410877.1">
    <property type="nucleotide sequence ID" value="NZ_CP039393.1"/>
</dbReference>
<comment type="subcellular location">
    <subcellularLocation>
        <location evidence="2">Cytoplasm</location>
    </subcellularLocation>
</comment>
<dbReference type="InterPro" id="IPR036822">
    <property type="entry name" value="CutC-like_dom_sf"/>
</dbReference>
<dbReference type="FunFam" id="3.20.20.380:FF:000001">
    <property type="entry name" value="Copper homeostasis protein CutC"/>
    <property type="match status" value="1"/>
</dbReference>
<protein>
    <recommendedName>
        <fullName evidence="2">PF03932 family protein CutC</fullName>
    </recommendedName>
</protein>
<organism evidence="3 4">
    <name type="scientific">Muribaculum gordoncarteri</name>
    <dbReference type="NCBI Taxonomy" id="2530390"/>
    <lineage>
        <taxon>Bacteria</taxon>
        <taxon>Pseudomonadati</taxon>
        <taxon>Bacteroidota</taxon>
        <taxon>Bacteroidia</taxon>
        <taxon>Bacteroidales</taxon>
        <taxon>Muribaculaceae</taxon>
        <taxon>Muribaculum</taxon>
    </lineage>
</organism>
<dbReference type="OrthoDB" id="9815677at2"/>
<keyword evidence="2" id="KW-0963">Cytoplasm</keyword>
<gene>
    <name evidence="2" type="primary">cutC</name>
    <name evidence="3" type="ORF">E7746_11435</name>
</gene>
<evidence type="ECO:0000256" key="1">
    <source>
        <dbReference type="ARBA" id="ARBA00007768"/>
    </source>
</evidence>
<keyword evidence="4" id="KW-1185">Reference proteome</keyword>
<dbReference type="PANTHER" id="PTHR12598:SF0">
    <property type="entry name" value="COPPER HOMEOSTASIS PROTEIN CUTC HOMOLOG"/>
    <property type="match status" value="1"/>
</dbReference>
<dbReference type="KEGG" id="mgod:E7746_11435"/>
<comment type="similarity">
    <text evidence="1 2">Belongs to the CutC family.</text>
</comment>
<dbReference type="InterPro" id="IPR005627">
    <property type="entry name" value="CutC-like"/>
</dbReference>
<evidence type="ECO:0000256" key="2">
    <source>
        <dbReference type="HAMAP-Rule" id="MF_00795"/>
    </source>
</evidence>
<evidence type="ECO:0000313" key="4">
    <source>
        <dbReference type="Proteomes" id="UP000297031"/>
    </source>
</evidence>
<reference evidence="3 4" key="1">
    <citation type="submission" date="2019-02" db="EMBL/GenBank/DDBJ databases">
        <title>Isolation and identification of novel species under the genus Muribaculum.</title>
        <authorList>
            <person name="Miyake S."/>
            <person name="Ding Y."/>
            <person name="Low A."/>
            <person name="Soh M."/>
            <person name="Seedorf H."/>
        </authorList>
    </citation>
    <scope>NUCLEOTIDE SEQUENCE [LARGE SCALE GENOMIC DNA]</scope>
    <source>
        <strain evidence="3 4">TLL-A4</strain>
    </source>
</reference>